<dbReference type="AlphaFoldDB" id="A0A7C2B478"/>
<feature type="region of interest" description="Disordered" evidence="3">
    <location>
        <begin position="350"/>
        <end position="387"/>
    </location>
</feature>
<dbReference type="CDD" id="cd00009">
    <property type="entry name" value="AAA"/>
    <property type="match status" value="1"/>
</dbReference>
<dbReference type="SMART" id="SM00393">
    <property type="entry name" value="R3H"/>
    <property type="match status" value="1"/>
</dbReference>
<name>A0A7C2B478_THERO</name>
<keyword evidence="2" id="KW-0067">ATP-binding</keyword>
<dbReference type="EMBL" id="DSJL01000007">
    <property type="protein sequence ID" value="HEF64644.1"/>
    <property type="molecule type" value="Genomic_DNA"/>
</dbReference>
<dbReference type="Gene3D" id="3.40.50.300">
    <property type="entry name" value="P-loop containing nucleotide triphosphate hydrolases"/>
    <property type="match status" value="1"/>
</dbReference>
<dbReference type="InterPro" id="IPR003593">
    <property type="entry name" value="AAA+_ATPase"/>
</dbReference>
<dbReference type="Pfam" id="PF01424">
    <property type="entry name" value="R3H"/>
    <property type="match status" value="1"/>
</dbReference>
<evidence type="ECO:0000256" key="1">
    <source>
        <dbReference type="ARBA" id="ARBA00022741"/>
    </source>
</evidence>
<dbReference type="InterPro" id="IPR036867">
    <property type="entry name" value="R3H_dom_sf"/>
</dbReference>
<dbReference type="SUPFAM" id="SSF82708">
    <property type="entry name" value="R3H domain"/>
    <property type="match status" value="1"/>
</dbReference>
<dbReference type="GO" id="GO:0003676">
    <property type="term" value="F:nucleic acid binding"/>
    <property type="evidence" value="ECO:0007669"/>
    <property type="project" value="UniProtKB-UniRule"/>
</dbReference>
<evidence type="ECO:0000313" key="4">
    <source>
        <dbReference type="EMBL" id="HEF64644.1"/>
    </source>
</evidence>
<gene>
    <name evidence="4" type="ORF">ENP47_03430</name>
</gene>
<evidence type="ECO:0000256" key="3">
    <source>
        <dbReference type="SAM" id="MobiDB-lite"/>
    </source>
</evidence>
<dbReference type="InterPro" id="IPR058670">
    <property type="entry name" value="PTPase_dom"/>
</dbReference>
<organism evidence="4">
    <name type="scientific">Thermomicrobium roseum</name>
    <dbReference type="NCBI Taxonomy" id="500"/>
    <lineage>
        <taxon>Bacteria</taxon>
        <taxon>Pseudomonadati</taxon>
        <taxon>Thermomicrobiota</taxon>
        <taxon>Thermomicrobia</taxon>
        <taxon>Thermomicrobiales</taxon>
        <taxon>Thermomicrobiaceae</taxon>
        <taxon>Thermomicrobium</taxon>
    </lineage>
</organism>
<dbReference type="Gene3D" id="3.30.1370.50">
    <property type="entry name" value="R3H-like domain"/>
    <property type="match status" value="1"/>
</dbReference>
<keyword evidence="1" id="KW-0547">Nucleotide-binding</keyword>
<comment type="caution">
    <text evidence="4">The sequence shown here is derived from an EMBL/GenBank/DDBJ whole genome shotgun (WGS) entry which is preliminary data.</text>
</comment>
<dbReference type="PROSITE" id="PS51061">
    <property type="entry name" value="R3H"/>
    <property type="match status" value="1"/>
</dbReference>
<dbReference type="SMART" id="SM00382">
    <property type="entry name" value="AAA"/>
    <property type="match status" value="1"/>
</dbReference>
<reference evidence="4" key="1">
    <citation type="journal article" date="2020" name="mSystems">
        <title>Genome- and Community-Level Interaction Insights into Carbon Utilization and Element Cycling Functions of Hydrothermarchaeota in Hydrothermal Sediment.</title>
        <authorList>
            <person name="Zhou Z."/>
            <person name="Liu Y."/>
            <person name="Xu W."/>
            <person name="Pan J."/>
            <person name="Luo Z.H."/>
            <person name="Li M."/>
        </authorList>
    </citation>
    <scope>NUCLEOTIDE SEQUENCE [LARGE SCALE GENOMIC DNA]</scope>
    <source>
        <strain evidence="4">SpSt-222</strain>
    </source>
</reference>
<dbReference type="InterPro" id="IPR045735">
    <property type="entry name" value="Spore_III_AA_AAA+_ATPase"/>
</dbReference>
<evidence type="ECO:0000256" key="2">
    <source>
        <dbReference type="ARBA" id="ARBA00022840"/>
    </source>
</evidence>
<dbReference type="PANTHER" id="PTHR20953:SF3">
    <property type="entry name" value="P-LOOP CONTAINING NUCLEOSIDE TRIPHOSPHATE HYDROLASES SUPERFAMILY PROTEIN"/>
    <property type="match status" value="1"/>
</dbReference>
<dbReference type="SUPFAM" id="SSF52540">
    <property type="entry name" value="P-loop containing nucleoside triphosphate hydrolases"/>
    <property type="match status" value="1"/>
</dbReference>
<dbReference type="Pfam" id="PF25516">
    <property type="entry name" value="PTPase"/>
    <property type="match status" value="1"/>
</dbReference>
<dbReference type="InterPro" id="IPR001374">
    <property type="entry name" value="R3H_dom"/>
</dbReference>
<accession>A0A7C2B478</accession>
<protein>
    <submittedName>
        <fullName evidence="4">AAA family ATPase</fullName>
    </submittedName>
</protein>
<sequence>MLPAAPEQTITDNLEDLLAVLPPDIVEALQQYNNPEDRAKLLEIVLDLGRRPEARFEDREVYLAEREVTREDIAYVASRIGRFGDDNRAGIERTLHRISAIRSRSGEIVGLTCRIGRAVYGTVAIIRDLIESGESILLLGRPGVGKTTMLRETARVLADDLRKRVIVVDTSNEIAGDGDIPHPAIGRARRMQVPTPSLQHAVMIEAVENHMPEVIVIDEIGTELEAAAARTIAERGVQLIGTAHGNTLENIMMNPTLSDLIGGIQSVTLSDEEARRRGTQKSILERKAPPTFGVLVEIQSRNRVAVHRDVAAAVDAILRNQPLRVEIRERNPDGTVSIWYEELYGQEHRAERSMLPSGPRRTYQRIPGAQPPSRPTTASVPSASLPAVTVESSRRTMRLFPFGVSRNRLEQVIHQLVLPVELVRSPREADAVVTLKNYFRKRPQVLREAEQRGVPVYVLRSNTAQQMANLFRSLFPDRFVEESDTEETDDGDGSFAPQDRIAAAMYEAEAAAHQVLQGTRDRVELRPQEAWIRRLQHQLAERYNLASRSRGREPFRRVEIYREDEGW</sequence>
<proteinExistence type="predicted"/>
<dbReference type="GO" id="GO:0005524">
    <property type="term" value="F:ATP binding"/>
    <property type="evidence" value="ECO:0007669"/>
    <property type="project" value="UniProtKB-KW"/>
</dbReference>
<dbReference type="PANTHER" id="PTHR20953">
    <property type="entry name" value="KINASE-RELATED"/>
    <property type="match status" value="1"/>
</dbReference>
<dbReference type="InterPro" id="IPR027417">
    <property type="entry name" value="P-loop_NTPase"/>
</dbReference>
<dbReference type="Pfam" id="PF19568">
    <property type="entry name" value="Spore_III_AA"/>
    <property type="match status" value="1"/>
</dbReference>